<evidence type="ECO:0000259" key="11">
    <source>
        <dbReference type="PROSITE" id="PS50175"/>
    </source>
</evidence>
<dbReference type="PROSITE" id="PS50175">
    <property type="entry name" value="ASP_PROT_RETROV"/>
    <property type="match status" value="1"/>
</dbReference>
<evidence type="ECO:0000256" key="10">
    <source>
        <dbReference type="RuleBase" id="RU003662"/>
    </source>
</evidence>
<dbReference type="KEGG" id="apb:SAR116_1257"/>
<dbReference type="UniPathway" id="UPA00035">
    <property type="reaction ID" value="UER00044"/>
</dbReference>
<dbReference type="GO" id="GO:0005829">
    <property type="term" value="C:cytosol"/>
    <property type="evidence" value="ECO:0007669"/>
    <property type="project" value="TreeGrafter"/>
</dbReference>
<comment type="similarity">
    <text evidence="9 10">Belongs to the TrpA family.</text>
</comment>
<protein>
    <recommendedName>
        <fullName evidence="9">Tryptophan synthase alpha chain</fullName>
        <ecNumber evidence="9">4.2.1.20</ecNumber>
    </recommendedName>
</protein>
<evidence type="ECO:0000256" key="7">
    <source>
        <dbReference type="ARBA" id="ARBA00023239"/>
    </source>
</evidence>
<keyword evidence="5 9" id="KW-0822">Tryptophan biosynthesis</keyword>
<reference evidence="12 13" key="1">
    <citation type="journal article" date="2010" name="J. Bacteriol.">
        <title>Complete genome sequence of "Candidatus Puniceispirillum marinum" IMCC1322, a representative of the SAR116 clade in the Alphaproteobacteria.</title>
        <authorList>
            <person name="Oh H.M."/>
            <person name="Kwon K.K."/>
            <person name="Kang I."/>
            <person name="Kang S.G."/>
            <person name="Lee J.H."/>
            <person name="Kim S.J."/>
            <person name="Cho J.C."/>
        </authorList>
    </citation>
    <scope>NUCLEOTIDE SEQUENCE [LARGE SCALE GENOMIC DNA]</scope>
    <source>
        <strain evidence="12 13">IMCC1322</strain>
    </source>
</reference>
<dbReference type="PANTHER" id="PTHR43406:SF1">
    <property type="entry name" value="TRYPTOPHAN SYNTHASE ALPHA CHAIN, CHLOROPLASTIC"/>
    <property type="match status" value="1"/>
</dbReference>
<evidence type="ECO:0000256" key="1">
    <source>
        <dbReference type="ARBA" id="ARBA00003365"/>
    </source>
</evidence>
<evidence type="ECO:0000256" key="6">
    <source>
        <dbReference type="ARBA" id="ARBA00023141"/>
    </source>
</evidence>
<sequence length="273" mass="28822">MTRRIETAFAKAKSADRGVLGVFITAGDPDLETSEKILHALADTGVDFIELGMPFSDPMADGPAIQAASLRALKAGMSLQKTLAMAKRFRAKNADIPIILMGYYNPIYIYGNDVFLKDAVDAGVDGLILVDLPPEEDEELCIPAKQAGLSFIRLVTPTTNDKRLPTVLAEANGFVYYVSVTGITGTKSAAADSIDTAYKRISNHTDLPIVTGFGIKTAKQAAEVAKLSDGAVVGSAVVDIIASNLSQDGSGNDDIVRKVAAFVRELANAVSGK</sequence>
<feature type="active site" description="Proton acceptor" evidence="9">
    <location>
        <position position="50"/>
    </location>
</feature>
<gene>
    <name evidence="9" type="primary">trpA</name>
    <name evidence="12" type="ordered locus">SAR116_1257</name>
</gene>
<keyword evidence="7 9" id="KW-0456">Lyase</keyword>
<evidence type="ECO:0000256" key="3">
    <source>
        <dbReference type="ARBA" id="ARBA00011270"/>
    </source>
</evidence>
<comment type="pathway">
    <text evidence="2 9">Amino-acid biosynthesis; L-tryptophan biosynthesis; L-tryptophan from chorismate: step 5/5.</text>
</comment>
<dbReference type="GO" id="GO:0004190">
    <property type="term" value="F:aspartic-type endopeptidase activity"/>
    <property type="evidence" value="ECO:0007669"/>
    <property type="project" value="InterPro"/>
</dbReference>
<dbReference type="SUPFAM" id="SSF51366">
    <property type="entry name" value="Ribulose-phoshate binding barrel"/>
    <property type="match status" value="1"/>
</dbReference>
<dbReference type="Pfam" id="PF00290">
    <property type="entry name" value="Trp_syntA"/>
    <property type="match status" value="1"/>
</dbReference>
<evidence type="ECO:0000313" key="13">
    <source>
        <dbReference type="Proteomes" id="UP000007460"/>
    </source>
</evidence>
<dbReference type="HOGENOM" id="CLU_016734_0_4_5"/>
<dbReference type="PROSITE" id="PS00167">
    <property type="entry name" value="TRP_SYNTHASE_ALPHA"/>
    <property type="match status" value="1"/>
</dbReference>
<feature type="active site" description="Proton acceptor" evidence="9">
    <location>
        <position position="61"/>
    </location>
</feature>
<evidence type="ECO:0000256" key="9">
    <source>
        <dbReference type="HAMAP-Rule" id="MF_00131"/>
    </source>
</evidence>
<dbReference type="HAMAP" id="MF_00131">
    <property type="entry name" value="Trp_synth_alpha"/>
    <property type="match status" value="1"/>
</dbReference>
<evidence type="ECO:0000256" key="5">
    <source>
        <dbReference type="ARBA" id="ARBA00022822"/>
    </source>
</evidence>
<dbReference type="PANTHER" id="PTHR43406">
    <property type="entry name" value="TRYPTOPHAN SYNTHASE, ALPHA CHAIN"/>
    <property type="match status" value="1"/>
</dbReference>
<dbReference type="InterPro" id="IPR018204">
    <property type="entry name" value="Trp_synthase_alpha_AS"/>
</dbReference>
<dbReference type="InterPro" id="IPR001995">
    <property type="entry name" value="Peptidase_A2_cat"/>
</dbReference>
<dbReference type="NCBIfam" id="TIGR00262">
    <property type="entry name" value="trpA"/>
    <property type="match status" value="1"/>
</dbReference>
<dbReference type="Proteomes" id="UP000007460">
    <property type="component" value="Chromosome"/>
</dbReference>
<dbReference type="AlphaFoldDB" id="D5BTA3"/>
<dbReference type="eggNOG" id="COG0159">
    <property type="taxonomic scope" value="Bacteria"/>
</dbReference>
<evidence type="ECO:0000256" key="4">
    <source>
        <dbReference type="ARBA" id="ARBA00022605"/>
    </source>
</evidence>
<dbReference type="FunFam" id="3.20.20.70:FF:000037">
    <property type="entry name" value="Tryptophan synthase alpha chain"/>
    <property type="match status" value="1"/>
</dbReference>
<keyword evidence="4 9" id="KW-0028">Amino-acid biosynthesis</keyword>
<comment type="catalytic activity">
    <reaction evidence="8 9">
        <text>(1S,2R)-1-C-(indol-3-yl)glycerol 3-phosphate + L-serine = D-glyceraldehyde 3-phosphate + L-tryptophan + H2O</text>
        <dbReference type="Rhea" id="RHEA:10532"/>
        <dbReference type="ChEBI" id="CHEBI:15377"/>
        <dbReference type="ChEBI" id="CHEBI:33384"/>
        <dbReference type="ChEBI" id="CHEBI:57912"/>
        <dbReference type="ChEBI" id="CHEBI:58866"/>
        <dbReference type="ChEBI" id="CHEBI:59776"/>
        <dbReference type="EC" id="4.2.1.20"/>
    </reaction>
</comment>
<dbReference type="InterPro" id="IPR013785">
    <property type="entry name" value="Aldolase_TIM"/>
</dbReference>
<dbReference type="GO" id="GO:0004834">
    <property type="term" value="F:tryptophan synthase activity"/>
    <property type="evidence" value="ECO:0007669"/>
    <property type="project" value="UniProtKB-UniRule"/>
</dbReference>
<dbReference type="EC" id="4.2.1.20" evidence="9"/>
<evidence type="ECO:0000256" key="8">
    <source>
        <dbReference type="ARBA" id="ARBA00049047"/>
    </source>
</evidence>
<dbReference type="InterPro" id="IPR011060">
    <property type="entry name" value="RibuloseP-bd_barrel"/>
</dbReference>
<dbReference type="InterPro" id="IPR002028">
    <property type="entry name" value="Trp_synthase_suA"/>
</dbReference>
<dbReference type="Gene3D" id="3.20.20.70">
    <property type="entry name" value="Aldolase class I"/>
    <property type="match status" value="1"/>
</dbReference>
<name>D5BTA3_PUNMI</name>
<dbReference type="GO" id="GO:0006508">
    <property type="term" value="P:proteolysis"/>
    <property type="evidence" value="ECO:0007669"/>
    <property type="project" value="InterPro"/>
</dbReference>
<accession>D5BTA3</accession>
<dbReference type="EMBL" id="CP001751">
    <property type="protein sequence ID" value="ADE39500.1"/>
    <property type="molecule type" value="Genomic_DNA"/>
</dbReference>
<dbReference type="OrthoDB" id="9804578at2"/>
<keyword evidence="13" id="KW-1185">Reference proteome</keyword>
<evidence type="ECO:0000313" key="12">
    <source>
        <dbReference type="EMBL" id="ADE39500.1"/>
    </source>
</evidence>
<evidence type="ECO:0000256" key="2">
    <source>
        <dbReference type="ARBA" id="ARBA00004733"/>
    </source>
</evidence>
<comment type="function">
    <text evidence="1 9">The alpha subunit is responsible for the aldol cleavage of indoleglycerol phosphate to indole and glyceraldehyde 3-phosphate.</text>
</comment>
<keyword evidence="6 9" id="KW-0057">Aromatic amino acid biosynthesis</keyword>
<dbReference type="CDD" id="cd04724">
    <property type="entry name" value="Tryptophan_synthase_alpha"/>
    <property type="match status" value="1"/>
</dbReference>
<organism evidence="12 13">
    <name type="scientific">Puniceispirillum marinum (strain IMCC1322)</name>
    <dbReference type="NCBI Taxonomy" id="488538"/>
    <lineage>
        <taxon>Bacteria</taxon>
        <taxon>Pseudomonadati</taxon>
        <taxon>Pseudomonadota</taxon>
        <taxon>Alphaproteobacteria</taxon>
        <taxon>Candidatus Puniceispirillales</taxon>
        <taxon>Candidatus Puniceispirillaceae</taxon>
        <taxon>Candidatus Puniceispirillum</taxon>
    </lineage>
</organism>
<feature type="domain" description="Peptidase A2" evidence="11">
    <location>
        <begin position="38"/>
        <end position="114"/>
    </location>
</feature>
<comment type="subunit">
    <text evidence="3 9">Tetramer of two alpha and two beta chains.</text>
</comment>
<dbReference type="RefSeq" id="WP_013046127.1">
    <property type="nucleotide sequence ID" value="NC_014010.1"/>
</dbReference>
<proteinExistence type="inferred from homology"/>
<dbReference type="STRING" id="488538.SAR116_1257"/>